<dbReference type="AlphaFoldDB" id="T1FKS6"/>
<evidence type="ECO:0000313" key="11">
    <source>
        <dbReference type="EnsemblMetazoa" id="HelroP184218"/>
    </source>
</evidence>
<dbReference type="PANTHER" id="PTHR10333">
    <property type="entry name" value="INHIBITOR OF GROWTH PROTEIN"/>
    <property type="match status" value="1"/>
</dbReference>
<gene>
    <name evidence="11" type="primary">20209425</name>
    <name evidence="10" type="ORF">HELRODRAFT_184218</name>
</gene>
<dbReference type="EnsemblMetazoa" id="HelroT184218">
    <property type="protein sequence ID" value="HelroP184218"/>
    <property type="gene ID" value="HelroG184218"/>
</dbReference>
<dbReference type="STRING" id="6412.T1FKS6"/>
<comment type="similarity">
    <text evidence="2">Belongs to the ING family.</text>
</comment>
<keyword evidence="12" id="KW-1185">Reference proteome</keyword>
<name>T1FKS6_HELRO</name>
<dbReference type="GeneID" id="20209425"/>
<evidence type="ECO:0000259" key="9">
    <source>
        <dbReference type="SMART" id="SM00249"/>
    </source>
</evidence>
<dbReference type="RefSeq" id="XP_009017068.1">
    <property type="nucleotide sequence ID" value="XM_009018820.1"/>
</dbReference>
<dbReference type="InterPro" id="IPR013637">
    <property type="entry name" value="Lys_sp_deMease-like_dom"/>
</dbReference>
<feature type="domain" description="Zinc finger PHD-type" evidence="9">
    <location>
        <begin position="524"/>
        <end position="582"/>
    </location>
</feature>
<keyword evidence="3" id="KW-0479">Metal-binding</keyword>
<evidence type="ECO:0000256" key="4">
    <source>
        <dbReference type="ARBA" id="ARBA00022771"/>
    </source>
</evidence>
<dbReference type="InterPro" id="IPR028651">
    <property type="entry name" value="ING_fam"/>
</dbReference>
<dbReference type="EMBL" id="KB096412">
    <property type="protein sequence ID" value="ESO04835.1"/>
    <property type="molecule type" value="Genomic_DNA"/>
</dbReference>
<dbReference type="Pfam" id="PF08429">
    <property type="entry name" value="PLU-1"/>
    <property type="match status" value="1"/>
</dbReference>
<reference evidence="10 12" key="2">
    <citation type="journal article" date="2013" name="Nature">
        <title>Insights into bilaterian evolution from three spiralian genomes.</title>
        <authorList>
            <person name="Simakov O."/>
            <person name="Marletaz F."/>
            <person name="Cho S.J."/>
            <person name="Edsinger-Gonzales E."/>
            <person name="Havlak P."/>
            <person name="Hellsten U."/>
            <person name="Kuo D.H."/>
            <person name="Larsson T."/>
            <person name="Lv J."/>
            <person name="Arendt D."/>
            <person name="Savage R."/>
            <person name="Osoegawa K."/>
            <person name="de Jong P."/>
            <person name="Grimwood J."/>
            <person name="Chapman J.A."/>
            <person name="Shapiro H."/>
            <person name="Aerts A."/>
            <person name="Otillar R.P."/>
            <person name="Terry A.Y."/>
            <person name="Boore J.L."/>
            <person name="Grigoriev I.V."/>
            <person name="Lindberg D.R."/>
            <person name="Seaver E.C."/>
            <person name="Weisblat D.A."/>
            <person name="Putnam N.H."/>
            <person name="Rokhsar D.S."/>
        </authorList>
    </citation>
    <scope>NUCLEOTIDE SEQUENCE</scope>
</reference>
<accession>T1FKS6</accession>
<keyword evidence="4" id="KW-0863">Zinc-finger</keyword>
<protein>
    <recommendedName>
        <fullName evidence="9">Zinc finger PHD-type domain-containing protein</fullName>
    </recommendedName>
</protein>
<dbReference type="Proteomes" id="UP000015101">
    <property type="component" value="Unassembled WGS sequence"/>
</dbReference>
<evidence type="ECO:0000256" key="1">
    <source>
        <dbReference type="ARBA" id="ARBA00004123"/>
    </source>
</evidence>
<dbReference type="SMART" id="SM00249">
    <property type="entry name" value="PHD"/>
    <property type="match status" value="1"/>
</dbReference>
<dbReference type="SUPFAM" id="SSF57903">
    <property type="entry name" value="FYVE/PHD zinc finger"/>
    <property type="match status" value="1"/>
</dbReference>
<dbReference type="InParanoid" id="T1FKS6"/>
<dbReference type="Gene3D" id="3.30.40.10">
    <property type="entry name" value="Zinc/RING finger domain, C3HC4 (zinc finger)"/>
    <property type="match status" value="1"/>
</dbReference>
<proteinExistence type="inferred from homology"/>
<dbReference type="GO" id="GO:0005634">
    <property type="term" value="C:nucleus"/>
    <property type="evidence" value="ECO:0007669"/>
    <property type="project" value="UniProtKB-SubCell"/>
</dbReference>
<dbReference type="InterPro" id="IPR013083">
    <property type="entry name" value="Znf_RING/FYVE/PHD"/>
</dbReference>
<evidence type="ECO:0000256" key="6">
    <source>
        <dbReference type="ARBA" id="ARBA00023015"/>
    </source>
</evidence>
<organism evidence="11 12">
    <name type="scientific">Helobdella robusta</name>
    <name type="common">Californian leech</name>
    <dbReference type="NCBI Taxonomy" id="6412"/>
    <lineage>
        <taxon>Eukaryota</taxon>
        <taxon>Metazoa</taxon>
        <taxon>Spiralia</taxon>
        <taxon>Lophotrochozoa</taxon>
        <taxon>Annelida</taxon>
        <taxon>Clitellata</taxon>
        <taxon>Hirudinea</taxon>
        <taxon>Rhynchobdellida</taxon>
        <taxon>Glossiphoniidae</taxon>
        <taxon>Helobdella</taxon>
    </lineage>
</organism>
<evidence type="ECO:0000256" key="3">
    <source>
        <dbReference type="ARBA" id="ARBA00022723"/>
    </source>
</evidence>
<dbReference type="HOGENOM" id="CLU_369320_0_0_1"/>
<dbReference type="PANTHER" id="PTHR10333:SF103">
    <property type="entry name" value="INHIBITOR OF GROWTH PROTEIN 3"/>
    <property type="match status" value="1"/>
</dbReference>
<sequence length="754" mass="86628">MICLHHIISVCSSRSTSSFKLLYKYTMEQLNEKVDHLQTQLHGFKSWIIKAKIAMEAKGRDRLALSSMQCILKEARENNFPSCPTLEALKRECEFGERCQTVACMLLGPDGNIVSRRKVKRRRSKRKKGVAADDYDDYDDEEEDVVAGEVDSKLEDKEKVSYEEFMTIVNRMDRLSFKLMCAPKLKELSIRIEKFRKKLQTDIQKHPLDNELIDSYFDQCYEYPVEVPELAMLHQCLSLISWLEEVSCIQNETIQLSCETVLRLRETGLSFATSDPKIESSLEFLEELITTFKKLEFKASTYTFNKPWQSVEDVERLVIECQESKMVIPSIGLLSSALKDAKEWCSAAEEITKNAPVTRRRSMLMLSGSNDESVVKPKLEDLDNLISKSQQIPISLPQLENIINIKSQVTGWIAQLSHMLLKSSQQSLLKMLLPRKDIPSLIHKSTKSVNSTTKVNNKNSCVDSNNEDDDGFISLDNSSSSLDFPHLDDEYLEILRKAEITDMQMLRQVNEKKIHASPCGSIGHCICGLGKYGSMVKCSLCYELYHYSCVEYSCIPQTLSFPLLSPFDILKTFDNFLCPRCNRTNRQRASELNNFVAMYNNDLEVVFQEGLALGNLMKRAEEWKLKMKAFIKGKPNLKVLENLWRMLANGDDIGNLNDKFLFTENIRKNLMELLLEGDLIEVHMSERYLLRYALQCHDASTFKTRIYSFPDVLPDVIKTLPRKTSHPRKRNKRCSRDGLKIQGLTGINHLFMKS</sequence>
<evidence type="ECO:0000256" key="8">
    <source>
        <dbReference type="ARBA" id="ARBA00023242"/>
    </source>
</evidence>
<dbReference type="InterPro" id="IPR001965">
    <property type="entry name" value="Znf_PHD"/>
</dbReference>
<evidence type="ECO:0000313" key="12">
    <source>
        <dbReference type="Proteomes" id="UP000015101"/>
    </source>
</evidence>
<reference evidence="12" key="1">
    <citation type="submission" date="2012-12" db="EMBL/GenBank/DDBJ databases">
        <authorList>
            <person name="Hellsten U."/>
            <person name="Grimwood J."/>
            <person name="Chapman J.A."/>
            <person name="Shapiro H."/>
            <person name="Aerts A."/>
            <person name="Otillar R.P."/>
            <person name="Terry A.Y."/>
            <person name="Boore J.L."/>
            <person name="Simakov O."/>
            <person name="Marletaz F."/>
            <person name="Cho S.-J."/>
            <person name="Edsinger-Gonzales E."/>
            <person name="Havlak P."/>
            <person name="Kuo D.-H."/>
            <person name="Larsson T."/>
            <person name="Lv J."/>
            <person name="Arendt D."/>
            <person name="Savage R."/>
            <person name="Osoegawa K."/>
            <person name="de Jong P."/>
            <person name="Lindberg D.R."/>
            <person name="Seaver E.C."/>
            <person name="Weisblat D.A."/>
            <person name="Putnam N.H."/>
            <person name="Grigoriev I.V."/>
            <person name="Rokhsar D.S."/>
        </authorList>
    </citation>
    <scope>NUCLEOTIDE SEQUENCE</scope>
</reference>
<evidence type="ECO:0000256" key="7">
    <source>
        <dbReference type="ARBA" id="ARBA00023163"/>
    </source>
</evidence>
<keyword evidence="8" id="KW-0539">Nucleus</keyword>
<dbReference type="KEGG" id="hro:HELRODRAFT_184218"/>
<dbReference type="CTD" id="20209425"/>
<evidence type="ECO:0000313" key="10">
    <source>
        <dbReference type="EMBL" id="ESO04835.1"/>
    </source>
</evidence>
<evidence type="ECO:0000256" key="5">
    <source>
        <dbReference type="ARBA" id="ARBA00022833"/>
    </source>
</evidence>
<dbReference type="EMBL" id="AMQM01009431">
    <property type="status" value="NOT_ANNOTATED_CDS"/>
    <property type="molecule type" value="Genomic_DNA"/>
</dbReference>
<dbReference type="InterPro" id="IPR011011">
    <property type="entry name" value="Znf_FYVE_PHD"/>
</dbReference>
<reference evidence="11" key="3">
    <citation type="submission" date="2015-06" db="UniProtKB">
        <authorList>
            <consortium name="EnsemblMetazoa"/>
        </authorList>
    </citation>
    <scope>IDENTIFICATION</scope>
</reference>
<dbReference type="GO" id="GO:0035267">
    <property type="term" value="C:NuA4 histone acetyltransferase complex"/>
    <property type="evidence" value="ECO:0000318"/>
    <property type="project" value="GO_Central"/>
</dbReference>
<dbReference type="GO" id="GO:0008270">
    <property type="term" value="F:zinc ion binding"/>
    <property type="evidence" value="ECO:0007669"/>
    <property type="project" value="UniProtKB-KW"/>
</dbReference>
<evidence type="ECO:0000256" key="2">
    <source>
        <dbReference type="ARBA" id="ARBA00010210"/>
    </source>
</evidence>
<keyword evidence="7" id="KW-0804">Transcription</keyword>
<keyword evidence="5" id="KW-0862">Zinc</keyword>
<dbReference type="eggNOG" id="KOG1246">
    <property type="taxonomic scope" value="Eukaryota"/>
</dbReference>
<comment type="subcellular location">
    <subcellularLocation>
        <location evidence="1">Nucleus</location>
    </subcellularLocation>
</comment>
<keyword evidence="6" id="KW-0805">Transcription regulation</keyword>